<keyword evidence="2 4" id="KW-0238">DNA-binding</keyword>
<dbReference type="RefSeq" id="WP_067878264.1">
    <property type="nucleotide sequence ID" value="NZ_JAAXOP010000020.1"/>
</dbReference>
<dbReference type="GO" id="GO:0003677">
    <property type="term" value="F:DNA binding"/>
    <property type="evidence" value="ECO:0007669"/>
    <property type="project" value="UniProtKB-UniRule"/>
</dbReference>
<keyword evidence="7" id="KW-1185">Reference proteome</keyword>
<feature type="domain" description="HTH tetR-type" evidence="5">
    <location>
        <begin position="6"/>
        <end position="66"/>
    </location>
</feature>
<organism evidence="6 7">
    <name type="scientific">Nocardia vermiculata</name>
    <dbReference type="NCBI Taxonomy" id="257274"/>
    <lineage>
        <taxon>Bacteria</taxon>
        <taxon>Bacillati</taxon>
        <taxon>Actinomycetota</taxon>
        <taxon>Actinomycetes</taxon>
        <taxon>Mycobacteriales</taxon>
        <taxon>Nocardiaceae</taxon>
        <taxon>Nocardia</taxon>
    </lineage>
</organism>
<evidence type="ECO:0000313" key="7">
    <source>
        <dbReference type="Proteomes" id="UP000565711"/>
    </source>
</evidence>
<sequence length="190" mass="20557">MARPRKFDEAGAVDAAMRTFWSAGYDGTSTQDLCTATGLGRSSIYNTFRSKHDLFTRALRRYMDSKNADTFELLDGPGSAREKIEKLLWRTVDAPEGEPLGCLVVNSTVDMGPRDDEVATMLRLDRDRRTSALVAVLRAGQSAGEIDDGVDPADQARFVIATISGMRVAARGGADREELAGIAGVALRSL</sequence>
<dbReference type="Pfam" id="PF16925">
    <property type="entry name" value="TetR_C_13"/>
    <property type="match status" value="1"/>
</dbReference>
<comment type="caution">
    <text evidence="6">The sequence shown here is derived from an EMBL/GenBank/DDBJ whole genome shotgun (WGS) entry which is preliminary data.</text>
</comment>
<keyword evidence="3" id="KW-0804">Transcription</keyword>
<feature type="DNA-binding region" description="H-T-H motif" evidence="4">
    <location>
        <begin position="29"/>
        <end position="48"/>
    </location>
</feature>
<name>A0A846YAF6_9NOCA</name>
<dbReference type="EMBL" id="JAAXOP010000020">
    <property type="protein sequence ID" value="NKY53749.1"/>
    <property type="molecule type" value="Genomic_DNA"/>
</dbReference>
<dbReference type="PROSITE" id="PS50977">
    <property type="entry name" value="HTH_TETR_2"/>
    <property type="match status" value="1"/>
</dbReference>
<dbReference type="AlphaFoldDB" id="A0A846YAF6"/>
<dbReference type="Proteomes" id="UP000565711">
    <property type="component" value="Unassembled WGS sequence"/>
</dbReference>
<proteinExistence type="predicted"/>
<dbReference type="InterPro" id="IPR009057">
    <property type="entry name" value="Homeodomain-like_sf"/>
</dbReference>
<dbReference type="PANTHER" id="PTHR47506:SF1">
    <property type="entry name" value="HTH-TYPE TRANSCRIPTIONAL REGULATOR YJDC"/>
    <property type="match status" value="1"/>
</dbReference>
<dbReference type="Gene3D" id="1.10.10.60">
    <property type="entry name" value="Homeodomain-like"/>
    <property type="match status" value="1"/>
</dbReference>
<dbReference type="InterPro" id="IPR036271">
    <property type="entry name" value="Tet_transcr_reg_TetR-rel_C_sf"/>
</dbReference>
<dbReference type="InterPro" id="IPR011075">
    <property type="entry name" value="TetR_C"/>
</dbReference>
<reference evidence="6 7" key="1">
    <citation type="submission" date="2020-04" db="EMBL/GenBank/DDBJ databases">
        <title>MicrobeNet Type strains.</title>
        <authorList>
            <person name="Nicholson A.C."/>
        </authorList>
    </citation>
    <scope>NUCLEOTIDE SEQUENCE [LARGE SCALE GENOMIC DNA]</scope>
    <source>
        <strain evidence="6 7">JCM 12354</strain>
    </source>
</reference>
<keyword evidence="1" id="KW-0805">Transcription regulation</keyword>
<gene>
    <name evidence="6" type="ORF">HGA08_26480</name>
</gene>
<evidence type="ECO:0000256" key="3">
    <source>
        <dbReference type="ARBA" id="ARBA00023163"/>
    </source>
</evidence>
<evidence type="ECO:0000256" key="4">
    <source>
        <dbReference type="PROSITE-ProRule" id="PRU00335"/>
    </source>
</evidence>
<dbReference type="SUPFAM" id="SSF48498">
    <property type="entry name" value="Tetracyclin repressor-like, C-terminal domain"/>
    <property type="match status" value="1"/>
</dbReference>
<dbReference type="InterPro" id="IPR001647">
    <property type="entry name" value="HTH_TetR"/>
</dbReference>
<evidence type="ECO:0000259" key="5">
    <source>
        <dbReference type="PROSITE" id="PS50977"/>
    </source>
</evidence>
<dbReference type="PANTHER" id="PTHR47506">
    <property type="entry name" value="TRANSCRIPTIONAL REGULATORY PROTEIN"/>
    <property type="match status" value="1"/>
</dbReference>
<dbReference type="SUPFAM" id="SSF46689">
    <property type="entry name" value="Homeodomain-like"/>
    <property type="match status" value="1"/>
</dbReference>
<evidence type="ECO:0000256" key="2">
    <source>
        <dbReference type="ARBA" id="ARBA00023125"/>
    </source>
</evidence>
<evidence type="ECO:0000313" key="6">
    <source>
        <dbReference type="EMBL" id="NKY53749.1"/>
    </source>
</evidence>
<protein>
    <submittedName>
        <fullName evidence="6">TetR/AcrR family transcriptional regulator</fullName>
    </submittedName>
</protein>
<accession>A0A846YAF6</accession>
<dbReference type="Pfam" id="PF00440">
    <property type="entry name" value="TetR_N"/>
    <property type="match status" value="1"/>
</dbReference>
<dbReference type="Gene3D" id="1.10.357.10">
    <property type="entry name" value="Tetracycline Repressor, domain 2"/>
    <property type="match status" value="1"/>
</dbReference>
<evidence type="ECO:0000256" key="1">
    <source>
        <dbReference type="ARBA" id="ARBA00023015"/>
    </source>
</evidence>